<proteinExistence type="predicted"/>
<dbReference type="Proteomes" id="UP000242474">
    <property type="component" value="Unassembled WGS sequence"/>
</dbReference>
<organism evidence="7 8">
    <name type="scientific">Coemansia reversa (strain ATCC 12441 / NRRL 1564)</name>
    <dbReference type="NCBI Taxonomy" id="763665"/>
    <lineage>
        <taxon>Eukaryota</taxon>
        <taxon>Fungi</taxon>
        <taxon>Fungi incertae sedis</taxon>
        <taxon>Zoopagomycota</taxon>
        <taxon>Kickxellomycotina</taxon>
        <taxon>Kickxellomycetes</taxon>
        <taxon>Kickxellales</taxon>
        <taxon>Kickxellaceae</taxon>
        <taxon>Coemansia</taxon>
    </lineage>
</organism>
<keyword evidence="1" id="KW-0479">Metal-binding</keyword>
<dbReference type="OrthoDB" id="10253329at2759"/>
<keyword evidence="2 4" id="KW-0863">Zinc-finger</keyword>
<feature type="compositionally biased region" description="Polar residues" evidence="5">
    <location>
        <begin position="148"/>
        <end position="159"/>
    </location>
</feature>
<dbReference type="PANTHER" id="PTHR28082:SF1">
    <property type="entry name" value="HELPER OF TIM PROTEIN 13"/>
    <property type="match status" value="1"/>
</dbReference>
<dbReference type="InterPro" id="IPR052604">
    <property type="entry name" value="Mito_Tim_assembly_helper"/>
</dbReference>
<evidence type="ECO:0000313" key="8">
    <source>
        <dbReference type="Proteomes" id="UP000242474"/>
    </source>
</evidence>
<evidence type="ECO:0000256" key="5">
    <source>
        <dbReference type="SAM" id="MobiDB-lite"/>
    </source>
</evidence>
<name>A0A2G5B4V3_COERN</name>
<dbReference type="GO" id="GO:0045041">
    <property type="term" value="P:protein import into mitochondrial intermembrane space"/>
    <property type="evidence" value="ECO:0007669"/>
    <property type="project" value="TreeGrafter"/>
</dbReference>
<reference evidence="7 8" key="1">
    <citation type="journal article" date="2015" name="Genome Biol. Evol.">
        <title>Phylogenomic analyses indicate that early fungi evolved digesting cell walls of algal ancestors of land plants.</title>
        <authorList>
            <person name="Chang Y."/>
            <person name="Wang S."/>
            <person name="Sekimoto S."/>
            <person name="Aerts A.L."/>
            <person name="Choi C."/>
            <person name="Clum A."/>
            <person name="LaButti K.M."/>
            <person name="Lindquist E.A."/>
            <person name="Yee Ngan C."/>
            <person name="Ohm R.A."/>
            <person name="Salamov A.A."/>
            <person name="Grigoriev I.V."/>
            <person name="Spatafora J.W."/>
            <person name="Berbee M.L."/>
        </authorList>
    </citation>
    <scope>NUCLEOTIDE SEQUENCE [LARGE SCALE GENOMIC DNA]</scope>
    <source>
        <strain evidence="7 8">NRRL 1564</strain>
    </source>
</reference>
<protein>
    <recommendedName>
        <fullName evidence="6">CHY-type domain-containing protein</fullName>
    </recommendedName>
</protein>
<feature type="region of interest" description="Disordered" evidence="5">
    <location>
        <begin position="132"/>
        <end position="159"/>
    </location>
</feature>
<dbReference type="GO" id="GO:0005758">
    <property type="term" value="C:mitochondrial intermembrane space"/>
    <property type="evidence" value="ECO:0007669"/>
    <property type="project" value="TreeGrafter"/>
</dbReference>
<evidence type="ECO:0000256" key="1">
    <source>
        <dbReference type="ARBA" id="ARBA00022723"/>
    </source>
</evidence>
<evidence type="ECO:0000256" key="4">
    <source>
        <dbReference type="PROSITE-ProRule" id="PRU00601"/>
    </source>
</evidence>
<dbReference type="EMBL" id="KZ303523">
    <property type="protein sequence ID" value="PIA14030.1"/>
    <property type="molecule type" value="Genomic_DNA"/>
</dbReference>
<dbReference type="GO" id="GO:0008270">
    <property type="term" value="F:zinc ion binding"/>
    <property type="evidence" value="ECO:0007669"/>
    <property type="project" value="UniProtKB-KW"/>
</dbReference>
<keyword evidence="8" id="KW-1185">Reference proteome</keyword>
<dbReference type="AlphaFoldDB" id="A0A2G5B4V3"/>
<keyword evidence="3" id="KW-0862">Zinc</keyword>
<dbReference type="SUPFAM" id="SSF161219">
    <property type="entry name" value="CHY zinc finger-like"/>
    <property type="match status" value="1"/>
</dbReference>
<dbReference type="InterPro" id="IPR037274">
    <property type="entry name" value="Znf_CHY_sf"/>
</dbReference>
<dbReference type="PROSITE" id="PS51266">
    <property type="entry name" value="ZF_CHY"/>
    <property type="match status" value="1"/>
</dbReference>
<sequence length="159" mass="17458">MGGGSSKTQIAKAVEGARGAKTRRREELALLGVVPGQPLPDRGSCKHFRRSQRWLRFPCCGKTYPCVSCHDDKEDHAHEYAQVMLCGHCAKEQTISRTEKSGLCIGCGAQVISKVDGNHAFWQGGTGVRDRARMSRKDGRKYQGLGKTVSQKNVTTPKK</sequence>
<evidence type="ECO:0000256" key="3">
    <source>
        <dbReference type="ARBA" id="ARBA00022833"/>
    </source>
</evidence>
<evidence type="ECO:0000256" key="2">
    <source>
        <dbReference type="ARBA" id="ARBA00022771"/>
    </source>
</evidence>
<accession>A0A2G5B4V3</accession>
<dbReference type="STRING" id="763665.A0A2G5B4V3"/>
<gene>
    <name evidence="7" type="ORF">COEREDRAFT_47826</name>
</gene>
<dbReference type="Pfam" id="PF05495">
    <property type="entry name" value="zf-CHY"/>
    <property type="match status" value="1"/>
</dbReference>
<feature type="compositionally biased region" description="Basic and acidic residues" evidence="5">
    <location>
        <begin position="132"/>
        <end position="141"/>
    </location>
</feature>
<dbReference type="PANTHER" id="PTHR28082">
    <property type="entry name" value="ZINC FINGER PROTEIN"/>
    <property type="match status" value="1"/>
</dbReference>
<evidence type="ECO:0000259" key="6">
    <source>
        <dbReference type="PROSITE" id="PS51266"/>
    </source>
</evidence>
<feature type="domain" description="CHY-type" evidence="6">
    <location>
        <begin position="38"/>
        <end position="109"/>
    </location>
</feature>
<dbReference type="InterPro" id="IPR008913">
    <property type="entry name" value="Znf_CHY"/>
</dbReference>
<evidence type="ECO:0000313" key="7">
    <source>
        <dbReference type="EMBL" id="PIA14030.1"/>
    </source>
</evidence>